<keyword evidence="1" id="KW-1133">Transmembrane helix</keyword>
<dbReference type="AlphaFoldDB" id="A0ABD6FII6"/>
<feature type="non-terminal residue" evidence="3">
    <location>
        <position position="1"/>
    </location>
</feature>
<feature type="transmembrane region" description="Helical" evidence="1">
    <location>
        <begin position="30"/>
        <end position="52"/>
    </location>
</feature>
<accession>A0ABD6FII6</accession>
<proteinExistence type="predicted"/>
<dbReference type="EMBL" id="QGUI02000275">
    <property type="protein sequence ID" value="MFO7193786.1"/>
    <property type="molecule type" value="Genomic_DNA"/>
</dbReference>
<dbReference type="Pfam" id="PF12555">
    <property type="entry name" value="SteA-like_C"/>
    <property type="match status" value="1"/>
</dbReference>
<evidence type="ECO:0000313" key="3">
    <source>
        <dbReference type="EMBL" id="MFO7193786.1"/>
    </source>
</evidence>
<feature type="domain" description="SteA-like C-terminal" evidence="2">
    <location>
        <begin position="20"/>
        <end position="71"/>
    </location>
</feature>
<dbReference type="Proteomes" id="UP000249324">
    <property type="component" value="Unassembled WGS sequence"/>
</dbReference>
<evidence type="ECO:0000259" key="2">
    <source>
        <dbReference type="Pfam" id="PF12555"/>
    </source>
</evidence>
<keyword evidence="1" id="KW-0812">Transmembrane</keyword>
<name>A0ABD6FII6_9PSEU</name>
<reference evidence="3 4" key="1">
    <citation type="journal article" date="2021" name="BMC Genomics">
        <title>Genome-resolved metagenome and metatranscriptome analyses of thermophilic composting reveal key bacterial players and their metabolic interactions.</title>
        <authorList>
            <person name="Braga L.P.P."/>
            <person name="Pereira R.V."/>
            <person name="Martins L.F."/>
            <person name="Moura L.M.S."/>
            <person name="Sanchez F.B."/>
            <person name="Patane J.S.L."/>
            <person name="da Silva A.M."/>
            <person name="Setubal J.C."/>
        </authorList>
    </citation>
    <scope>NUCLEOTIDE SEQUENCE [LARGE SCALE GENOMIC DNA]</scope>
    <source>
        <strain evidence="3">ZC4RG45</strain>
    </source>
</reference>
<gene>
    <name evidence="3" type="ORF">DIU77_016200</name>
</gene>
<evidence type="ECO:0000256" key="1">
    <source>
        <dbReference type="SAM" id="Phobius"/>
    </source>
</evidence>
<sequence>SNPSTFVTRLKLGSKIVDGRAVAELHRNRVSIGAVLLLVGAALLVVIAALLVSDVGDVYLDWMQRQWSSFVTWLEGLFA</sequence>
<organism evidence="3 4">
    <name type="scientific">Thermocrispum agreste</name>
    <dbReference type="NCBI Taxonomy" id="37925"/>
    <lineage>
        <taxon>Bacteria</taxon>
        <taxon>Bacillati</taxon>
        <taxon>Actinomycetota</taxon>
        <taxon>Actinomycetes</taxon>
        <taxon>Pseudonocardiales</taxon>
        <taxon>Pseudonocardiaceae</taxon>
        <taxon>Thermocrispum</taxon>
    </lineage>
</organism>
<dbReference type="InterPro" id="IPR022215">
    <property type="entry name" value="SteA-like_C"/>
</dbReference>
<protein>
    <submittedName>
        <fullName evidence="3">SteA C-terminal domain-containing protein</fullName>
    </submittedName>
</protein>
<evidence type="ECO:0000313" key="4">
    <source>
        <dbReference type="Proteomes" id="UP000249324"/>
    </source>
</evidence>
<comment type="caution">
    <text evidence="3">The sequence shown here is derived from an EMBL/GenBank/DDBJ whole genome shotgun (WGS) entry which is preliminary data.</text>
</comment>
<keyword evidence="1" id="KW-0472">Membrane</keyword>